<dbReference type="OrthoDB" id="10473472at2759"/>
<accession>A0A0V0TRT6</accession>
<evidence type="ECO:0000313" key="2">
    <source>
        <dbReference type="Proteomes" id="UP000055048"/>
    </source>
</evidence>
<dbReference type="Proteomes" id="UP000055048">
    <property type="component" value="Unassembled WGS sequence"/>
</dbReference>
<evidence type="ECO:0000313" key="1">
    <source>
        <dbReference type="EMBL" id="KRX41769.1"/>
    </source>
</evidence>
<dbReference type="EMBL" id="JYDJ01000162">
    <property type="protein sequence ID" value="KRX41769.1"/>
    <property type="molecule type" value="Genomic_DNA"/>
</dbReference>
<dbReference type="AlphaFoldDB" id="A0A0V0TRT6"/>
<protein>
    <submittedName>
        <fullName evidence="1">Uncharacterized protein</fullName>
    </submittedName>
</protein>
<organism evidence="1 2">
    <name type="scientific">Trichinella murrelli</name>
    <dbReference type="NCBI Taxonomy" id="144512"/>
    <lineage>
        <taxon>Eukaryota</taxon>
        <taxon>Metazoa</taxon>
        <taxon>Ecdysozoa</taxon>
        <taxon>Nematoda</taxon>
        <taxon>Enoplea</taxon>
        <taxon>Dorylaimia</taxon>
        <taxon>Trichinellida</taxon>
        <taxon>Trichinellidae</taxon>
        <taxon>Trichinella</taxon>
    </lineage>
</organism>
<name>A0A0V0TRT6_9BILA</name>
<reference evidence="1 2" key="1">
    <citation type="submission" date="2015-01" db="EMBL/GenBank/DDBJ databases">
        <title>Evolution of Trichinella species and genotypes.</title>
        <authorList>
            <person name="Korhonen P.K."/>
            <person name="Edoardo P."/>
            <person name="Giuseppe L.R."/>
            <person name="Gasser R.B."/>
        </authorList>
    </citation>
    <scope>NUCLEOTIDE SEQUENCE [LARGE SCALE GENOMIC DNA]</scope>
    <source>
        <strain evidence="1">ISS417</strain>
    </source>
</reference>
<keyword evidence="2" id="KW-1185">Reference proteome</keyword>
<gene>
    <name evidence="1" type="ORF">T05_13645</name>
</gene>
<sequence>MSVDEKENLKGSVVVSGKNECEWSALVKDAQRLSKDQIAAATAAAIAIAIAILVNENECPEQQSVGKKTSLVPRIFREYSAMRNYCNSGYKILRLVTTMTRVSKKNYYASNSTSPSN</sequence>
<comment type="caution">
    <text evidence="1">The sequence shown here is derived from an EMBL/GenBank/DDBJ whole genome shotgun (WGS) entry which is preliminary data.</text>
</comment>
<proteinExistence type="predicted"/>